<evidence type="ECO:0000313" key="3">
    <source>
        <dbReference type="EMBL" id="OZG56488.1"/>
    </source>
</evidence>
<comment type="caution">
    <text evidence="3">The sequence shown here is derived from an EMBL/GenBank/DDBJ whole genome shotgun (WGS) entry which is preliminary data.</text>
</comment>
<evidence type="ECO:0000259" key="2">
    <source>
        <dbReference type="Pfam" id="PF07510"/>
    </source>
</evidence>
<feature type="transmembrane region" description="Helical" evidence="1">
    <location>
        <begin position="21"/>
        <end position="38"/>
    </location>
</feature>
<gene>
    <name evidence="3" type="ORF">AEAE_0976</name>
</gene>
<sequence length="251" mass="27644">MKSTRRSQSHSSRSRQRSYMWTALAVVVFVIIAAWPSIEKLWQSSGGQNPAVAATSQNKYGKGSALETLASLPVKGKAPHTGYSREKFGPAWADVDHNGCDTRNDVLKRDLGQVTFKYGKCVVRSGILQDPYTGKTINFLRGRQTSEAVQIDHVVALSNAWSTGAQQLSAEQRERLANDPYNLLAVDGPANQEKSDADAATWLPSNKGYRCAYVARQIGVKKKYSLWVTSAEKAAMQRVLNTCPQQKVPVK</sequence>
<keyword evidence="1" id="KW-1133">Transmembrane helix</keyword>
<accession>A0A261FBL2</accession>
<name>A0A261FBL2_9BIFI</name>
<dbReference type="AlphaFoldDB" id="A0A261FBL2"/>
<reference evidence="3 4" key="1">
    <citation type="journal article" date="2017" name="BMC Genomics">
        <title>Comparative genomic and phylogenomic analyses of the Bifidobacteriaceae family.</title>
        <authorList>
            <person name="Lugli G.A."/>
            <person name="Milani C."/>
            <person name="Turroni F."/>
            <person name="Duranti S."/>
            <person name="Mancabelli L."/>
            <person name="Mangifesta M."/>
            <person name="Ferrario C."/>
            <person name="Modesto M."/>
            <person name="Mattarelli P."/>
            <person name="Jiri K."/>
            <person name="van Sinderen D."/>
            <person name="Ventura M."/>
        </authorList>
    </citation>
    <scope>NUCLEOTIDE SEQUENCE [LARGE SCALE GENOMIC DNA]</scope>
    <source>
        <strain evidence="3 4">LMG 21773</strain>
    </source>
</reference>
<dbReference type="OrthoDB" id="5196645at2"/>
<dbReference type="Pfam" id="PF07510">
    <property type="entry name" value="GmrSD_C"/>
    <property type="match status" value="1"/>
</dbReference>
<dbReference type="PANTHER" id="PTHR24094:SF15">
    <property type="entry name" value="AMP-DEPENDENT SYNTHETASE_LIGASE DOMAIN-CONTAINING PROTEIN-RELATED"/>
    <property type="match status" value="1"/>
</dbReference>
<proteinExistence type="predicted"/>
<evidence type="ECO:0000313" key="4">
    <source>
        <dbReference type="Proteomes" id="UP000228976"/>
    </source>
</evidence>
<evidence type="ECO:0000256" key="1">
    <source>
        <dbReference type="SAM" id="Phobius"/>
    </source>
</evidence>
<organism evidence="3 4">
    <name type="scientific">Aeriscardovia aeriphila</name>
    <dbReference type="NCBI Taxonomy" id="218139"/>
    <lineage>
        <taxon>Bacteria</taxon>
        <taxon>Bacillati</taxon>
        <taxon>Actinomycetota</taxon>
        <taxon>Actinomycetes</taxon>
        <taxon>Bifidobacteriales</taxon>
        <taxon>Bifidobacteriaceae</taxon>
        <taxon>Aeriscardovia</taxon>
    </lineage>
</organism>
<keyword evidence="1" id="KW-0472">Membrane</keyword>
<dbReference type="RefSeq" id="WP_094690003.1">
    <property type="nucleotide sequence ID" value="NZ_JACBYZ010000001.1"/>
</dbReference>
<dbReference type="Proteomes" id="UP000228976">
    <property type="component" value="Unassembled WGS sequence"/>
</dbReference>
<dbReference type="EMBL" id="MWWU01000002">
    <property type="protein sequence ID" value="OZG56488.1"/>
    <property type="molecule type" value="Genomic_DNA"/>
</dbReference>
<feature type="domain" description="GmrSD restriction endonucleases C-terminal" evidence="2">
    <location>
        <begin position="101"/>
        <end position="238"/>
    </location>
</feature>
<keyword evidence="4" id="KW-1185">Reference proteome</keyword>
<protein>
    <submittedName>
        <fullName evidence="3">Calcium-binding protein</fullName>
    </submittedName>
</protein>
<keyword evidence="1" id="KW-0812">Transmembrane</keyword>
<dbReference type="InterPro" id="IPR011089">
    <property type="entry name" value="GmrSD_C"/>
</dbReference>
<dbReference type="PANTHER" id="PTHR24094">
    <property type="entry name" value="SECRETED PROTEIN"/>
    <property type="match status" value="1"/>
</dbReference>